<dbReference type="CDD" id="cd07971">
    <property type="entry name" value="OBF_DNA_ligase_LigD"/>
    <property type="match status" value="1"/>
</dbReference>
<feature type="region of interest" description="Disordered" evidence="21">
    <location>
        <begin position="539"/>
        <end position="575"/>
    </location>
</feature>
<evidence type="ECO:0000256" key="15">
    <source>
        <dbReference type="ARBA" id="ARBA00023172"/>
    </source>
</evidence>
<keyword evidence="7" id="KW-0479">Metal-binding</keyword>
<keyword evidence="3 23" id="KW-0436">Ligase</keyword>
<sequence>MATRSRSPSTSGTQPRRARGSVSPAESDLLTPYRIKRNFHVTPEPAGQAAEKGATAQFVVQKHWASRLHYDFRLELDGVMRSWAVPKGPSLDPAVKRMAVEVEDHPVAYAEFEGRIPAGQYGAGRVVVWDKGHWHPLADARAGLRKGSLKFELQGHKLRGKWALVRMKGHDPKKPAWLLLKERDGFARPEEEFSIVEAEPNSVASLGMPAEAGPQTPLGQSDWPAEAVPGELPERLTPQLATRSEKLPPDDAEWQYEIKFDGYRLLARIEGAQAKKQVKLFTRSGLDWTARLKPLHQVLLDMPLPSGWYDGEIVVPGDKGLPDFGALQRCFENGRTADVVFHVFDLPFVDGHDLRSLPLQQRRNKLASLLATVDSDVVRFSAAFEGAGADVLSSACRLGLEGVIAKRKDSVYRAARNTDWLKLKCGRRQEFVIGGYTEGKNSRAELGALMLGVFDEEGVLNHVGNVGTGFSGSTLTQLLRRMKPLSRSTSPFSKRPGVTARPHWLEPRLVAEVTFSDWTSQGHIRHAVFLGLREDKPARSVEREWPPPADTSASASPSPVPPMPAKAPTSTRPVRVTHAQRVIDASTGATKLDLYRHYDAVAELMLTHVKQRPVALLRAPQGIDGQTFFQKHLSADLPGIAQLDRQLSPGKPPLIAINQRTGLLAAAQWNVIELHTQNALARSFEKPNRLVFDLDPGKGVDWAQVQEAAVLTQAMLNQLGLRCFLKTSGGKGLHVVVPIRQQHGWDEVKGFAQAVVEHMSQTIPQRFVAKSGPRNRVGKIFVDYLRNGRGATTVSAWSARARAGMGVSVPVEWEELDALSGGDHWNIRNVPDRLSVGNAPWRDYARAARSLTGPMKMLGYRP</sequence>
<protein>
    <recommendedName>
        <fullName evidence="2">DNA ligase (ATP)</fullName>
        <ecNumber evidence="2">6.5.1.1</ecNumber>
    </recommendedName>
    <alternativeName>
        <fullName evidence="19">NHEJ DNA polymerase</fullName>
    </alternativeName>
</protein>
<keyword evidence="10" id="KW-0378">Hydrolase</keyword>
<evidence type="ECO:0000313" key="23">
    <source>
        <dbReference type="EMBL" id="MDR7150646.1"/>
    </source>
</evidence>
<evidence type="ECO:0000256" key="18">
    <source>
        <dbReference type="ARBA" id="ARBA00023268"/>
    </source>
</evidence>
<keyword evidence="13" id="KW-0239">DNA-directed DNA polymerase</keyword>
<dbReference type="NCBIfam" id="TIGR02778">
    <property type="entry name" value="ligD_pol"/>
    <property type="match status" value="1"/>
</dbReference>
<accession>A0ABU1WNR6</accession>
<evidence type="ECO:0000256" key="3">
    <source>
        <dbReference type="ARBA" id="ARBA00022598"/>
    </source>
</evidence>
<gene>
    <name evidence="23" type="ORF">J2W49_002609</name>
</gene>
<evidence type="ECO:0000256" key="16">
    <source>
        <dbReference type="ARBA" id="ARBA00023204"/>
    </source>
</evidence>
<dbReference type="NCBIfam" id="TIGR02776">
    <property type="entry name" value="NHEJ_ligase_prk"/>
    <property type="match status" value="1"/>
</dbReference>
<dbReference type="InterPro" id="IPR014146">
    <property type="entry name" value="LigD_ligase_dom"/>
</dbReference>
<dbReference type="PROSITE" id="PS50160">
    <property type="entry name" value="DNA_LIGASE_A3"/>
    <property type="match status" value="1"/>
</dbReference>
<proteinExistence type="predicted"/>
<evidence type="ECO:0000256" key="5">
    <source>
        <dbReference type="ARBA" id="ARBA00022695"/>
    </source>
</evidence>
<dbReference type="NCBIfam" id="TIGR02779">
    <property type="entry name" value="NHEJ_ligase_lig"/>
    <property type="match status" value="1"/>
</dbReference>
<evidence type="ECO:0000256" key="2">
    <source>
        <dbReference type="ARBA" id="ARBA00012727"/>
    </source>
</evidence>
<keyword evidence="17" id="KW-0464">Manganese</keyword>
<dbReference type="Gene3D" id="3.30.470.30">
    <property type="entry name" value="DNA ligase/mRNA capping enzyme"/>
    <property type="match status" value="1"/>
</dbReference>
<evidence type="ECO:0000256" key="6">
    <source>
        <dbReference type="ARBA" id="ARBA00022722"/>
    </source>
</evidence>
<dbReference type="InterPro" id="IPR012310">
    <property type="entry name" value="DNA_ligase_ATP-dep_cent"/>
</dbReference>
<evidence type="ECO:0000256" key="8">
    <source>
        <dbReference type="ARBA" id="ARBA00022741"/>
    </source>
</evidence>
<keyword evidence="16" id="KW-0234">DNA repair</keyword>
<evidence type="ECO:0000256" key="21">
    <source>
        <dbReference type="SAM" id="MobiDB-lite"/>
    </source>
</evidence>
<keyword evidence="4" id="KW-0808">Transferase</keyword>
<comment type="catalytic activity">
    <reaction evidence="20">
        <text>ATP + (deoxyribonucleotide)n-3'-hydroxyl + 5'-phospho-(deoxyribonucleotide)m = (deoxyribonucleotide)n+m + AMP + diphosphate.</text>
        <dbReference type="EC" id="6.5.1.1"/>
    </reaction>
</comment>
<dbReference type="EMBL" id="JAVDWU010000005">
    <property type="protein sequence ID" value="MDR7150646.1"/>
    <property type="molecule type" value="Genomic_DNA"/>
</dbReference>
<dbReference type="GO" id="GO:0003910">
    <property type="term" value="F:DNA ligase (ATP) activity"/>
    <property type="evidence" value="ECO:0007669"/>
    <property type="project" value="UniProtKB-EC"/>
</dbReference>
<dbReference type="CDD" id="cd04862">
    <property type="entry name" value="PaeLigD_Pol_like"/>
    <property type="match status" value="1"/>
</dbReference>
<keyword evidence="12" id="KW-0067">ATP-binding</keyword>
<feature type="region of interest" description="Disordered" evidence="21">
    <location>
        <begin position="1"/>
        <end position="28"/>
    </location>
</feature>
<keyword evidence="8" id="KW-0547">Nucleotide-binding</keyword>
<comment type="caution">
    <text evidence="23">The sequence shown here is derived from an EMBL/GenBank/DDBJ whole genome shotgun (WGS) entry which is preliminary data.</text>
</comment>
<dbReference type="RefSeq" id="WP_310316508.1">
    <property type="nucleotide sequence ID" value="NZ_JAVDWU010000005.1"/>
</dbReference>
<dbReference type="CDD" id="cd07906">
    <property type="entry name" value="Adenylation_DNA_ligase_LigD_LigC"/>
    <property type="match status" value="1"/>
</dbReference>
<comment type="cofactor">
    <cofactor evidence="1">
        <name>Mn(2+)</name>
        <dbReference type="ChEBI" id="CHEBI:29035"/>
    </cofactor>
</comment>
<evidence type="ECO:0000259" key="22">
    <source>
        <dbReference type="PROSITE" id="PS50160"/>
    </source>
</evidence>
<dbReference type="Gene3D" id="3.90.920.10">
    <property type="entry name" value="DNA primase, PRIM domain"/>
    <property type="match status" value="1"/>
</dbReference>
<evidence type="ECO:0000256" key="11">
    <source>
        <dbReference type="ARBA" id="ARBA00022839"/>
    </source>
</evidence>
<keyword evidence="15" id="KW-0233">DNA recombination</keyword>
<name>A0ABU1WNR6_9BURK</name>
<evidence type="ECO:0000313" key="24">
    <source>
        <dbReference type="Proteomes" id="UP001265700"/>
    </source>
</evidence>
<evidence type="ECO:0000256" key="20">
    <source>
        <dbReference type="ARBA" id="ARBA00034003"/>
    </source>
</evidence>
<keyword evidence="24" id="KW-1185">Reference proteome</keyword>
<evidence type="ECO:0000256" key="13">
    <source>
        <dbReference type="ARBA" id="ARBA00022932"/>
    </source>
</evidence>
<dbReference type="Gene3D" id="2.40.50.140">
    <property type="entry name" value="Nucleic acid-binding proteins"/>
    <property type="match status" value="1"/>
</dbReference>
<dbReference type="InterPro" id="IPR012309">
    <property type="entry name" value="DNA_ligase_ATP-dep_C"/>
</dbReference>
<evidence type="ECO:0000256" key="10">
    <source>
        <dbReference type="ARBA" id="ARBA00022801"/>
    </source>
</evidence>
<evidence type="ECO:0000256" key="4">
    <source>
        <dbReference type="ARBA" id="ARBA00022679"/>
    </source>
</evidence>
<dbReference type="Pfam" id="PF04679">
    <property type="entry name" value="DNA_ligase_A_C"/>
    <property type="match status" value="1"/>
</dbReference>
<dbReference type="InterPro" id="IPR012340">
    <property type="entry name" value="NA-bd_OB-fold"/>
</dbReference>
<dbReference type="Proteomes" id="UP001265700">
    <property type="component" value="Unassembled WGS sequence"/>
</dbReference>
<dbReference type="NCBIfam" id="TIGR02777">
    <property type="entry name" value="LigD_PE_dom"/>
    <property type="match status" value="1"/>
</dbReference>
<dbReference type="Pfam" id="PF21686">
    <property type="entry name" value="LigD_Prim-Pol"/>
    <property type="match status" value="1"/>
</dbReference>
<dbReference type="InterPro" id="IPR052171">
    <property type="entry name" value="NHEJ_LigD"/>
</dbReference>
<keyword evidence="18" id="KW-0511">Multifunctional enzyme</keyword>
<evidence type="ECO:0000256" key="9">
    <source>
        <dbReference type="ARBA" id="ARBA00022763"/>
    </source>
</evidence>
<dbReference type="SUPFAM" id="SSF50249">
    <property type="entry name" value="Nucleic acid-binding proteins"/>
    <property type="match status" value="1"/>
</dbReference>
<keyword evidence="9" id="KW-0227">DNA damage</keyword>
<dbReference type="InterPro" id="IPR014145">
    <property type="entry name" value="LigD_pol_dom"/>
</dbReference>
<dbReference type="Gene3D" id="3.30.1490.70">
    <property type="match status" value="1"/>
</dbReference>
<organism evidence="23 24">
    <name type="scientific">Hydrogenophaga palleronii</name>
    <dbReference type="NCBI Taxonomy" id="65655"/>
    <lineage>
        <taxon>Bacteria</taxon>
        <taxon>Pseudomonadati</taxon>
        <taxon>Pseudomonadota</taxon>
        <taxon>Betaproteobacteria</taxon>
        <taxon>Burkholderiales</taxon>
        <taxon>Comamonadaceae</taxon>
        <taxon>Hydrogenophaga</taxon>
    </lineage>
</organism>
<feature type="compositionally biased region" description="Polar residues" evidence="21">
    <location>
        <begin position="1"/>
        <end position="14"/>
    </location>
</feature>
<keyword evidence="11" id="KW-0269">Exonuclease</keyword>
<evidence type="ECO:0000256" key="12">
    <source>
        <dbReference type="ARBA" id="ARBA00022840"/>
    </source>
</evidence>
<dbReference type="Pfam" id="PF13298">
    <property type="entry name" value="LigD_N"/>
    <property type="match status" value="1"/>
</dbReference>
<evidence type="ECO:0000256" key="1">
    <source>
        <dbReference type="ARBA" id="ARBA00001936"/>
    </source>
</evidence>
<evidence type="ECO:0000256" key="14">
    <source>
        <dbReference type="ARBA" id="ARBA00023125"/>
    </source>
</evidence>
<keyword evidence="6" id="KW-0540">Nuclease</keyword>
<dbReference type="SUPFAM" id="SSF56091">
    <property type="entry name" value="DNA ligase/mRNA capping enzyme, catalytic domain"/>
    <property type="match status" value="1"/>
</dbReference>
<dbReference type="InterPro" id="IPR014144">
    <property type="entry name" value="LigD_PE_domain"/>
</dbReference>
<keyword evidence="5" id="KW-0548">Nucleotidyltransferase</keyword>
<dbReference type="InterPro" id="IPR033651">
    <property type="entry name" value="PaeLigD_Pol-like"/>
</dbReference>
<feature type="domain" description="ATP-dependent DNA ligase family profile" evidence="22">
    <location>
        <begin position="332"/>
        <end position="424"/>
    </location>
</feature>
<reference evidence="23 24" key="1">
    <citation type="submission" date="2023-07" db="EMBL/GenBank/DDBJ databases">
        <title>Sorghum-associated microbial communities from plants grown in Nebraska, USA.</title>
        <authorList>
            <person name="Schachtman D."/>
        </authorList>
    </citation>
    <scope>NUCLEOTIDE SEQUENCE [LARGE SCALE GENOMIC DNA]</scope>
    <source>
        <strain evidence="23 24">4249</strain>
    </source>
</reference>
<evidence type="ECO:0000256" key="17">
    <source>
        <dbReference type="ARBA" id="ARBA00023211"/>
    </source>
</evidence>
<dbReference type="Pfam" id="PF01068">
    <property type="entry name" value="DNA_ligase_A_M"/>
    <property type="match status" value="1"/>
</dbReference>
<dbReference type="InterPro" id="IPR014143">
    <property type="entry name" value="NHEJ_ligase_prk"/>
</dbReference>
<dbReference type="PANTHER" id="PTHR42705">
    <property type="entry name" value="BIFUNCTIONAL NON-HOMOLOGOUS END JOINING PROTEIN LIGD"/>
    <property type="match status" value="1"/>
</dbReference>
<dbReference type="PANTHER" id="PTHR42705:SF2">
    <property type="entry name" value="BIFUNCTIONAL NON-HOMOLOGOUS END JOINING PROTEIN LIGD"/>
    <property type="match status" value="1"/>
</dbReference>
<evidence type="ECO:0000256" key="7">
    <source>
        <dbReference type="ARBA" id="ARBA00022723"/>
    </source>
</evidence>
<evidence type="ECO:0000256" key="19">
    <source>
        <dbReference type="ARBA" id="ARBA00029943"/>
    </source>
</evidence>
<dbReference type="EC" id="6.5.1.1" evidence="2"/>
<keyword evidence="14" id="KW-0238">DNA-binding</keyword>